<dbReference type="EMBL" id="KZ819366">
    <property type="protein sequence ID" value="PWN43854.1"/>
    <property type="molecule type" value="Genomic_DNA"/>
</dbReference>
<proteinExistence type="predicted"/>
<evidence type="ECO:0000313" key="2">
    <source>
        <dbReference type="EMBL" id="PWN43854.1"/>
    </source>
</evidence>
<name>A0A316W2X5_9BASI</name>
<dbReference type="InParanoid" id="A0A316W2X5"/>
<dbReference type="GeneID" id="37037009"/>
<feature type="compositionally biased region" description="Polar residues" evidence="1">
    <location>
        <begin position="67"/>
        <end position="89"/>
    </location>
</feature>
<dbReference type="AlphaFoldDB" id="A0A316W2X5"/>
<evidence type="ECO:0000313" key="3">
    <source>
        <dbReference type="Proteomes" id="UP000245783"/>
    </source>
</evidence>
<feature type="compositionally biased region" description="Polar residues" evidence="1">
    <location>
        <begin position="100"/>
        <end position="123"/>
    </location>
</feature>
<feature type="region of interest" description="Disordered" evidence="1">
    <location>
        <begin position="1"/>
        <end position="25"/>
    </location>
</feature>
<organism evidence="2 3">
    <name type="scientific">Ceraceosorus guamensis</name>
    <dbReference type="NCBI Taxonomy" id="1522189"/>
    <lineage>
        <taxon>Eukaryota</taxon>
        <taxon>Fungi</taxon>
        <taxon>Dikarya</taxon>
        <taxon>Basidiomycota</taxon>
        <taxon>Ustilaginomycotina</taxon>
        <taxon>Exobasidiomycetes</taxon>
        <taxon>Ceraceosorales</taxon>
        <taxon>Ceraceosoraceae</taxon>
        <taxon>Ceraceosorus</taxon>
    </lineage>
</organism>
<gene>
    <name evidence="2" type="ORF">IE81DRAFT_329232</name>
</gene>
<dbReference type="Proteomes" id="UP000245783">
    <property type="component" value="Unassembled WGS sequence"/>
</dbReference>
<dbReference type="RefSeq" id="XP_025371014.1">
    <property type="nucleotide sequence ID" value="XM_025515139.1"/>
</dbReference>
<feature type="region of interest" description="Disordered" evidence="1">
    <location>
        <begin position="67"/>
        <end position="130"/>
    </location>
</feature>
<evidence type="ECO:0000256" key="1">
    <source>
        <dbReference type="SAM" id="MobiDB-lite"/>
    </source>
</evidence>
<protein>
    <submittedName>
        <fullName evidence="2">Uncharacterized protein</fullName>
    </submittedName>
</protein>
<dbReference type="OrthoDB" id="10625358at2759"/>
<sequence>MATAVFSSLPPHLTRHTSSTSAASFASEQHSSVSRISASSGPTCADYELSSLRPGLLGETRRTHSDTTVFSVTQESSLGNATSNFSRSTCGEAELHQQDPAATTASMSSVESALVGSDTSSPDWRQVATPRRLIRPEPARICVNAGTPTQVTHDIDTVKTRVKAFGEVPTCSCPMPKAHQVREEDQFTDEYRFTLIDLKAQSRSLSPCLFSGQCHGGCTAWSSQEAPNVDYTCGHGLYEFALLVVLAASDMANLLRGRLQDRDCKEFTDAFTNGHWSQELAKLPETWQNGAVMCLLYFFALGRSFQSVDINDNRAVLRLASCIGVCLEQTLNNPASFDLKTTFQNTSIEWSHLSAMASKLAADIIWYTGYDAASPRMTGRFASLMTRSVRDASDPSIVWHAINRATDVGEAIPAMQKDIDAWLQTLQPRTSHDRDLRYLEEVITPFAVGKQPFLPLEWMCYAALESKGRCWAPVLAPAEAIEGDTESEAESKESLTFLELFSSIFAVGYTVNVISDREFLKAMGPQLAPLVAHEVFEMNLQHACGAADGRVGNCFVLLVPHQSGENIRAAVTPSCHRDCAV</sequence>
<keyword evidence="3" id="KW-1185">Reference proteome</keyword>
<accession>A0A316W2X5</accession>
<reference evidence="2 3" key="1">
    <citation type="journal article" date="2018" name="Mol. Biol. Evol.">
        <title>Broad Genomic Sampling Reveals a Smut Pathogenic Ancestry of the Fungal Clade Ustilaginomycotina.</title>
        <authorList>
            <person name="Kijpornyongpan T."/>
            <person name="Mondo S.J."/>
            <person name="Barry K."/>
            <person name="Sandor L."/>
            <person name="Lee J."/>
            <person name="Lipzen A."/>
            <person name="Pangilinan J."/>
            <person name="LaButti K."/>
            <person name="Hainaut M."/>
            <person name="Henrissat B."/>
            <person name="Grigoriev I.V."/>
            <person name="Spatafora J.W."/>
            <person name="Aime M.C."/>
        </authorList>
    </citation>
    <scope>NUCLEOTIDE SEQUENCE [LARGE SCALE GENOMIC DNA]</scope>
    <source>
        <strain evidence="2 3">MCA 4658</strain>
    </source>
</reference>